<dbReference type="NCBIfam" id="NF001159">
    <property type="entry name" value="PRK00150.1-3"/>
    <property type="match status" value="1"/>
</dbReference>
<dbReference type="PANTHER" id="PTHR10458:SF22">
    <property type="entry name" value="PEPTIDE DEFORMYLASE"/>
    <property type="match status" value="1"/>
</dbReference>
<dbReference type="InterPro" id="IPR036821">
    <property type="entry name" value="Peptide_deformylase_sf"/>
</dbReference>
<dbReference type="EC" id="3.5.1.88" evidence="4"/>
<comment type="function">
    <text evidence="4">Removes the formyl group from the N-terminal Met of newly synthesized proteins. Requires at least a dipeptide for an efficient rate of reaction. N-terminal L-methionine is a prerequisite for activity but the enzyme has broad specificity at other positions.</text>
</comment>
<comment type="cofactor">
    <cofactor evidence="4">
        <name>Fe(2+)</name>
        <dbReference type="ChEBI" id="CHEBI:29033"/>
    </cofactor>
    <text evidence="4">Binds 1 Fe(2+) ion.</text>
</comment>
<comment type="catalytic activity">
    <reaction evidence="4">
        <text>N-terminal N-formyl-L-methionyl-[peptide] + H2O = N-terminal L-methionyl-[peptide] + formate</text>
        <dbReference type="Rhea" id="RHEA:24420"/>
        <dbReference type="Rhea" id="RHEA-COMP:10639"/>
        <dbReference type="Rhea" id="RHEA-COMP:10640"/>
        <dbReference type="ChEBI" id="CHEBI:15377"/>
        <dbReference type="ChEBI" id="CHEBI:15740"/>
        <dbReference type="ChEBI" id="CHEBI:49298"/>
        <dbReference type="ChEBI" id="CHEBI:64731"/>
        <dbReference type="EC" id="3.5.1.88"/>
    </reaction>
</comment>
<dbReference type="GO" id="GO:0046872">
    <property type="term" value="F:metal ion binding"/>
    <property type="evidence" value="ECO:0007669"/>
    <property type="project" value="UniProtKB-KW"/>
</dbReference>
<dbReference type="InterPro" id="IPR023635">
    <property type="entry name" value="Peptide_deformylase"/>
</dbReference>
<dbReference type="PIRSF" id="PIRSF004749">
    <property type="entry name" value="Pep_def"/>
    <property type="match status" value="1"/>
</dbReference>
<dbReference type="SUPFAM" id="SSF56420">
    <property type="entry name" value="Peptide deformylase"/>
    <property type="match status" value="1"/>
</dbReference>
<sequence>MILPVYVYGHPVLRKVATEIGPDYENFSELHTNMWETMYHSDGVGLAAPQIGLPIRLFVIDGNGLAEDFPELKNFKHTFINAEIVERSPSKVMESEGCLSLPGIREEVSRPDRIRIKFLDEHFEPRDEVYEGFAARIVQHEYDHIEGKLFVDYLSPLRRRLIKGKLNAITVGKVDVDYRIKLPK</sequence>
<dbReference type="RefSeq" id="WP_062122294.1">
    <property type="nucleotide sequence ID" value="NZ_BAZW01000003.1"/>
</dbReference>
<evidence type="ECO:0000313" key="5">
    <source>
        <dbReference type="EMBL" id="GAO28490.1"/>
    </source>
</evidence>
<reference evidence="5 6" key="1">
    <citation type="journal article" date="2015" name="Microbes Environ.">
        <title>Distribution and evolution of nitrogen fixation genes in the phylum bacteroidetes.</title>
        <authorList>
            <person name="Inoue J."/>
            <person name="Oshima K."/>
            <person name="Suda W."/>
            <person name="Sakamoto M."/>
            <person name="Iino T."/>
            <person name="Noda S."/>
            <person name="Hongoh Y."/>
            <person name="Hattori M."/>
            <person name="Ohkuma M."/>
        </authorList>
    </citation>
    <scope>NUCLEOTIDE SEQUENCE [LARGE SCALE GENOMIC DNA]</scope>
    <source>
        <strain evidence="5">JCM 15548</strain>
    </source>
</reference>
<comment type="caution">
    <text evidence="5">The sequence shown here is derived from an EMBL/GenBank/DDBJ whole genome shotgun (WGS) entry which is preliminary data.</text>
</comment>
<protein>
    <recommendedName>
        <fullName evidence="4">Peptide deformylase</fullName>
        <shortName evidence="4">PDF</shortName>
        <ecNumber evidence="4">3.5.1.88</ecNumber>
    </recommendedName>
    <alternativeName>
        <fullName evidence="4">Polypeptide deformylase</fullName>
    </alternativeName>
</protein>
<dbReference type="CDD" id="cd00487">
    <property type="entry name" value="Pep_deformylase"/>
    <property type="match status" value="1"/>
</dbReference>
<accession>A0A0E9LUG0</accession>
<dbReference type="Pfam" id="PF01327">
    <property type="entry name" value="Pep_deformylase"/>
    <property type="match status" value="1"/>
</dbReference>
<dbReference type="Proteomes" id="UP000032900">
    <property type="component" value="Unassembled WGS sequence"/>
</dbReference>
<name>A0A0E9LUG0_9BACT</name>
<dbReference type="HAMAP" id="MF_00163">
    <property type="entry name" value="Pep_deformylase"/>
    <property type="match status" value="1"/>
</dbReference>
<dbReference type="STRING" id="1236989.JCM15548_1594"/>
<dbReference type="GO" id="GO:0042586">
    <property type="term" value="F:peptide deformylase activity"/>
    <property type="evidence" value="ECO:0007669"/>
    <property type="project" value="UniProtKB-UniRule"/>
</dbReference>
<keyword evidence="4" id="KW-0408">Iron</keyword>
<proteinExistence type="inferred from homology"/>
<evidence type="ECO:0000313" key="6">
    <source>
        <dbReference type="Proteomes" id="UP000032900"/>
    </source>
</evidence>
<evidence type="ECO:0000256" key="4">
    <source>
        <dbReference type="HAMAP-Rule" id="MF_00163"/>
    </source>
</evidence>
<evidence type="ECO:0000256" key="3">
    <source>
        <dbReference type="ARBA" id="ARBA00022801"/>
    </source>
</evidence>
<feature type="binding site" evidence="4">
    <location>
        <position position="144"/>
    </location>
    <ligand>
        <name>Fe cation</name>
        <dbReference type="ChEBI" id="CHEBI:24875"/>
    </ligand>
</feature>
<keyword evidence="2 4" id="KW-0479">Metal-binding</keyword>
<dbReference type="PANTHER" id="PTHR10458">
    <property type="entry name" value="PEPTIDE DEFORMYLASE"/>
    <property type="match status" value="1"/>
</dbReference>
<dbReference type="PRINTS" id="PR01576">
    <property type="entry name" value="PDEFORMYLASE"/>
</dbReference>
<dbReference type="GO" id="GO:0006412">
    <property type="term" value="P:translation"/>
    <property type="evidence" value="ECO:0007669"/>
    <property type="project" value="UniProtKB-UniRule"/>
</dbReference>
<dbReference type="Gene3D" id="3.90.45.10">
    <property type="entry name" value="Peptide deformylase"/>
    <property type="match status" value="1"/>
</dbReference>
<dbReference type="AlphaFoldDB" id="A0A0E9LUG0"/>
<feature type="binding site" evidence="4">
    <location>
        <position position="98"/>
    </location>
    <ligand>
        <name>Fe cation</name>
        <dbReference type="ChEBI" id="CHEBI:24875"/>
    </ligand>
</feature>
<keyword evidence="4" id="KW-0648">Protein biosynthesis</keyword>
<dbReference type="OrthoDB" id="9784988at2"/>
<feature type="binding site" evidence="4">
    <location>
        <position position="140"/>
    </location>
    <ligand>
        <name>Fe cation</name>
        <dbReference type="ChEBI" id="CHEBI:24875"/>
    </ligand>
</feature>
<gene>
    <name evidence="4" type="primary">def</name>
    <name evidence="5" type="ORF">JCM15548_1594</name>
</gene>
<keyword evidence="6" id="KW-1185">Reference proteome</keyword>
<dbReference type="NCBIfam" id="TIGR00079">
    <property type="entry name" value="pept_deformyl"/>
    <property type="match status" value="1"/>
</dbReference>
<comment type="similarity">
    <text evidence="1 4">Belongs to the polypeptide deformylase family.</text>
</comment>
<evidence type="ECO:0000256" key="2">
    <source>
        <dbReference type="ARBA" id="ARBA00022723"/>
    </source>
</evidence>
<organism evidence="5 6">
    <name type="scientific">Geofilum rubicundum JCM 15548</name>
    <dbReference type="NCBI Taxonomy" id="1236989"/>
    <lineage>
        <taxon>Bacteria</taxon>
        <taxon>Pseudomonadati</taxon>
        <taxon>Bacteroidota</taxon>
        <taxon>Bacteroidia</taxon>
        <taxon>Marinilabiliales</taxon>
        <taxon>Marinilabiliaceae</taxon>
        <taxon>Geofilum</taxon>
    </lineage>
</organism>
<keyword evidence="3 4" id="KW-0378">Hydrolase</keyword>
<evidence type="ECO:0000256" key="1">
    <source>
        <dbReference type="ARBA" id="ARBA00010759"/>
    </source>
</evidence>
<dbReference type="EMBL" id="BAZW01000003">
    <property type="protein sequence ID" value="GAO28490.1"/>
    <property type="molecule type" value="Genomic_DNA"/>
</dbReference>
<feature type="active site" evidence="4">
    <location>
        <position position="141"/>
    </location>
</feature>